<keyword evidence="7" id="KW-0464">Manganese</keyword>
<keyword evidence="12" id="KW-1185">Reference proteome</keyword>
<dbReference type="EMBL" id="FWXO01000001">
    <property type="protein sequence ID" value="SMC34820.1"/>
    <property type="molecule type" value="Genomic_DNA"/>
</dbReference>
<dbReference type="PIRSF" id="PIRSF005091">
    <property type="entry name" value="Mmb_sulf_HI1246"/>
    <property type="match status" value="1"/>
</dbReference>
<protein>
    <submittedName>
        <fullName evidence="11">Phosphoglycerol transferase MdoB</fullName>
    </submittedName>
</protein>
<dbReference type="OrthoDB" id="9777768at2"/>
<dbReference type="GO" id="GO:0016740">
    <property type="term" value="F:transferase activity"/>
    <property type="evidence" value="ECO:0007669"/>
    <property type="project" value="UniProtKB-KW"/>
</dbReference>
<feature type="binding site" evidence="8">
    <location>
        <position position="526"/>
    </location>
    <ligand>
        <name>Mn(2+)</name>
        <dbReference type="ChEBI" id="CHEBI:29035"/>
    </ligand>
</feature>
<feature type="binding site" evidence="8">
    <location>
        <position position="301"/>
    </location>
    <ligand>
        <name>Mn(2+)</name>
        <dbReference type="ChEBI" id="CHEBI:29035"/>
    </ligand>
</feature>
<feature type="binding site" evidence="8">
    <location>
        <position position="525"/>
    </location>
    <ligand>
        <name>Mn(2+)</name>
        <dbReference type="ChEBI" id="CHEBI:29035"/>
    </ligand>
</feature>
<proteinExistence type="predicted"/>
<evidence type="ECO:0000256" key="4">
    <source>
        <dbReference type="ARBA" id="ARBA00022989"/>
    </source>
</evidence>
<gene>
    <name evidence="11" type="ORF">SAMN05660703_0382</name>
</gene>
<evidence type="ECO:0000313" key="11">
    <source>
        <dbReference type="EMBL" id="SMC34820.1"/>
    </source>
</evidence>
<dbReference type="GO" id="GO:0005886">
    <property type="term" value="C:plasma membrane"/>
    <property type="evidence" value="ECO:0007669"/>
    <property type="project" value="UniProtKB-SubCell"/>
</dbReference>
<dbReference type="AlphaFoldDB" id="A0A1W1YF27"/>
<evidence type="ECO:0000256" key="9">
    <source>
        <dbReference type="SAM" id="Phobius"/>
    </source>
</evidence>
<dbReference type="STRING" id="504486.SAMN05660703_0382"/>
<dbReference type="Gene3D" id="3.40.720.10">
    <property type="entry name" value="Alkaline Phosphatase, subunit A"/>
    <property type="match status" value="1"/>
</dbReference>
<feature type="transmembrane region" description="Helical" evidence="9">
    <location>
        <begin position="46"/>
        <end position="75"/>
    </location>
</feature>
<keyword evidence="11" id="KW-0808">Transferase</keyword>
<dbReference type="InterPro" id="IPR000917">
    <property type="entry name" value="Sulfatase_N"/>
</dbReference>
<dbReference type="CDD" id="cd16015">
    <property type="entry name" value="LTA_synthase"/>
    <property type="match status" value="1"/>
</dbReference>
<evidence type="ECO:0000256" key="5">
    <source>
        <dbReference type="ARBA" id="ARBA00023136"/>
    </source>
</evidence>
<keyword evidence="2" id="KW-1003">Cell membrane</keyword>
<name>A0A1W1YF27_9FLAO</name>
<keyword evidence="3 9" id="KW-0812">Transmembrane</keyword>
<evidence type="ECO:0000256" key="6">
    <source>
        <dbReference type="PIRSR" id="PIRSR005091-1"/>
    </source>
</evidence>
<dbReference type="GO" id="GO:0046872">
    <property type="term" value="F:metal ion binding"/>
    <property type="evidence" value="ECO:0007669"/>
    <property type="project" value="UniProtKB-KW"/>
</dbReference>
<dbReference type="Gene3D" id="3.30.1120.80">
    <property type="match status" value="1"/>
</dbReference>
<reference evidence="11 12" key="1">
    <citation type="submission" date="2017-04" db="EMBL/GenBank/DDBJ databases">
        <authorList>
            <person name="Afonso C.L."/>
            <person name="Miller P.J."/>
            <person name="Scott M.A."/>
            <person name="Spackman E."/>
            <person name="Goraichik I."/>
            <person name="Dimitrov K.M."/>
            <person name="Suarez D.L."/>
            <person name="Swayne D.E."/>
        </authorList>
    </citation>
    <scope>NUCLEOTIDE SEQUENCE [LARGE SCALE GENOMIC DNA]</scope>
    <source>
        <strain evidence="11 12">DSM 21164</strain>
    </source>
</reference>
<dbReference type="InterPro" id="IPR050448">
    <property type="entry name" value="OpgB/LTA_synthase_biosynth"/>
</dbReference>
<dbReference type="PANTHER" id="PTHR47371">
    <property type="entry name" value="LIPOTEICHOIC ACID SYNTHASE"/>
    <property type="match status" value="1"/>
</dbReference>
<evidence type="ECO:0000259" key="10">
    <source>
        <dbReference type="Pfam" id="PF00884"/>
    </source>
</evidence>
<dbReference type="Proteomes" id="UP000192360">
    <property type="component" value="Unassembled WGS sequence"/>
</dbReference>
<evidence type="ECO:0000256" key="8">
    <source>
        <dbReference type="PIRSR" id="PIRSR005091-3"/>
    </source>
</evidence>
<evidence type="ECO:0000256" key="2">
    <source>
        <dbReference type="ARBA" id="ARBA00022475"/>
    </source>
</evidence>
<feature type="binding site" evidence="7">
    <location>
        <position position="473"/>
    </location>
    <ligand>
        <name>substrate</name>
    </ligand>
</feature>
<feature type="domain" description="Sulfatase N-terminal" evidence="10">
    <location>
        <begin position="293"/>
        <end position="574"/>
    </location>
</feature>
<feature type="transmembrane region" description="Helical" evidence="9">
    <location>
        <begin position="87"/>
        <end position="104"/>
    </location>
</feature>
<dbReference type="Pfam" id="PF00884">
    <property type="entry name" value="Sulfatase"/>
    <property type="match status" value="1"/>
</dbReference>
<keyword evidence="5 9" id="KW-0472">Membrane</keyword>
<feature type="transmembrane region" description="Helical" evidence="9">
    <location>
        <begin position="140"/>
        <end position="159"/>
    </location>
</feature>
<evidence type="ECO:0000256" key="3">
    <source>
        <dbReference type="ARBA" id="ARBA00022692"/>
    </source>
</evidence>
<organism evidence="11 12">
    <name type="scientific">Cellulophaga tyrosinoxydans</name>
    <dbReference type="NCBI Taxonomy" id="504486"/>
    <lineage>
        <taxon>Bacteria</taxon>
        <taxon>Pseudomonadati</taxon>
        <taxon>Bacteroidota</taxon>
        <taxon>Flavobacteriia</taxon>
        <taxon>Flavobacteriales</taxon>
        <taxon>Flavobacteriaceae</taxon>
        <taxon>Cellulophaga</taxon>
    </lineage>
</organism>
<dbReference type="PANTHER" id="PTHR47371:SF3">
    <property type="entry name" value="PHOSPHOGLYCEROL TRANSFERASE I"/>
    <property type="match status" value="1"/>
</dbReference>
<keyword evidence="7" id="KW-0479">Metal-binding</keyword>
<evidence type="ECO:0000256" key="1">
    <source>
        <dbReference type="ARBA" id="ARBA00004651"/>
    </source>
</evidence>
<evidence type="ECO:0000313" key="12">
    <source>
        <dbReference type="Proteomes" id="UP000192360"/>
    </source>
</evidence>
<dbReference type="SUPFAM" id="SSF53649">
    <property type="entry name" value="Alkaline phosphatase-like"/>
    <property type="match status" value="1"/>
</dbReference>
<dbReference type="InterPro" id="IPR012160">
    <property type="entry name" value="LtaS-like"/>
</dbReference>
<evidence type="ECO:0000256" key="7">
    <source>
        <dbReference type="PIRSR" id="PIRSR005091-2"/>
    </source>
</evidence>
<comment type="subcellular location">
    <subcellularLocation>
        <location evidence="1">Cell membrane</location>
        <topology evidence="1">Multi-pass membrane protein</topology>
    </subcellularLocation>
</comment>
<keyword evidence="4 9" id="KW-1133">Transmembrane helix</keyword>
<dbReference type="RefSeq" id="WP_084059709.1">
    <property type="nucleotide sequence ID" value="NZ_FWXO01000001.1"/>
</dbReference>
<feature type="binding site" evidence="8">
    <location>
        <position position="341"/>
    </location>
    <ligand>
        <name>Mn(2+)</name>
        <dbReference type="ChEBI" id="CHEBI:29035"/>
    </ligand>
</feature>
<feature type="active site" evidence="6">
    <location>
        <position position="341"/>
    </location>
</feature>
<feature type="transmembrane region" description="Helical" evidence="9">
    <location>
        <begin position="12"/>
        <end position="34"/>
    </location>
</feature>
<sequence>MWSKLFPDRFSLLQTFAIIFLSVSFIVRLSLFIWDSSDVDKDILDVLLTFITGTFFDIGTLSFFMLPFCIYLILLPSKWHGSLLDRILTYTAFFIGLLIIYFSFLGEFTFWEEFHRRYNFIAVDYLVYTYEVVKNINESYPLPLLISILLTLILITIFITKKLGIFNSIFTSKIHFKQRILATSPWLIIAMVFKVFIPNNKAEWSTNRFNNELSKAGIYSFFSAFRNNELAYTDFYNTIPTQKAFELVKETFADNGDTFIEAQEESIYRNINTINPVTKDSTLIDSLKTIQKPNVIFICIESLSGKYLNSLGGDYNITPTLDSLANTSLYFTNLFATGTRTVRGMEAITLSIPPTPGRSIVKRINNTGLFTIGEVFKDQGYNRNFFYGGDGYFDNMNTYFGGNGFNIVDRGRGFLLDESITTTRTNIEDDEVTFENAWGVCDEDIYNKVIKEADKAYETGEPFFDFVMTTSNHKPFTYPEGKIDIPSGTGRNGAIKYTDYAINSFLKVAKTKPWYQNTIFVIMSDHCASSAGKWELDVQNYHIPAMIVNLPNTPNEKIDNLCSQIDVFPTLFAKLGWEYNSNLFGVDITKMSLEDERAFIGNYRKLGLLVGNKVMILGDQKKANFYKWQIQDNSLESIPLDTTFLEKTISFYQVADYLYTHKGLKLKE</sequence>
<dbReference type="InterPro" id="IPR017850">
    <property type="entry name" value="Alkaline_phosphatase_core_sf"/>
</dbReference>
<accession>A0A1W1YF27</accession>